<name>A0A933L3Q4_9HYPH</name>
<organism evidence="3 4">
    <name type="scientific">Devosia nanyangense</name>
    <dbReference type="NCBI Taxonomy" id="1228055"/>
    <lineage>
        <taxon>Bacteria</taxon>
        <taxon>Pseudomonadati</taxon>
        <taxon>Pseudomonadota</taxon>
        <taxon>Alphaproteobacteria</taxon>
        <taxon>Hyphomicrobiales</taxon>
        <taxon>Devosiaceae</taxon>
        <taxon>Devosia</taxon>
    </lineage>
</organism>
<dbReference type="InterPro" id="IPR050659">
    <property type="entry name" value="Peptidase_M24B"/>
</dbReference>
<protein>
    <submittedName>
        <fullName evidence="3">Aminopeptidase P family protein</fullName>
    </submittedName>
</protein>
<dbReference type="SUPFAM" id="SSF55920">
    <property type="entry name" value="Creatinase/aminopeptidase"/>
    <property type="match status" value="1"/>
</dbReference>
<gene>
    <name evidence="3" type="ORF">HY834_11805</name>
</gene>
<evidence type="ECO:0000259" key="2">
    <source>
        <dbReference type="Pfam" id="PF01321"/>
    </source>
</evidence>
<dbReference type="InterPro" id="IPR036005">
    <property type="entry name" value="Creatinase/aminopeptidase-like"/>
</dbReference>
<reference evidence="3" key="1">
    <citation type="submission" date="2020-07" db="EMBL/GenBank/DDBJ databases">
        <title>Huge and variable diversity of episymbiotic CPR bacteria and DPANN archaea in groundwater ecosystems.</title>
        <authorList>
            <person name="He C.Y."/>
            <person name="Keren R."/>
            <person name="Whittaker M."/>
            <person name="Farag I.F."/>
            <person name="Doudna J."/>
            <person name="Cate J.H.D."/>
            <person name="Banfield J.F."/>
        </authorList>
    </citation>
    <scope>NUCLEOTIDE SEQUENCE</scope>
    <source>
        <strain evidence="3">NC_groundwater_1586_Pr3_B-0.1um_66_15</strain>
    </source>
</reference>
<feature type="domain" description="Creatinase N-terminal" evidence="2">
    <location>
        <begin position="8"/>
        <end position="170"/>
    </location>
</feature>
<dbReference type="Gene3D" id="3.40.350.10">
    <property type="entry name" value="Creatinase/prolidase N-terminal domain"/>
    <property type="match status" value="1"/>
</dbReference>
<dbReference type="PRINTS" id="PR00599">
    <property type="entry name" value="MAPEPTIDASE"/>
</dbReference>
<dbReference type="Gene3D" id="3.90.230.10">
    <property type="entry name" value="Creatinase/methionine aminopeptidase superfamily"/>
    <property type="match status" value="1"/>
</dbReference>
<keyword evidence="3" id="KW-0031">Aminopeptidase</keyword>
<dbReference type="AlphaFoldDB" id="A0A933L3Q4"/>
<dbReference type="InterPro" id="IPR029149">
    <property type="entry name" value="Creatin/AminoP/Spt16_N"/>
</dbReference>
<dbReference type="CDD" id="cd01066">
    <property type="entry name" value="APP_MetAP"/>
    <property type="match status" value="1"/>
</dbReference>
<comment type="caution">
    <text evidence="3">The sequence shown here is derived from an EMBL/GenBank/DDBJ whole genome shotgun (WGS) entry which is preliminary data.</text>
</comment>
<dbReference type="Proteomes" id="UP000782610">
    <property type="component" value="Unassembled WGS sequence"/>
</dbReference>
<dbReference type="Pfam" id="PF00557">
    <property type="entry name" value="Peptidase_M24"/>
    <property type="match status" value="1"/>
</dbReference>
<dbReference type="InterPro" id="IPR000994">
    <property type="entry name" value="Pept_M24"/>
</dbReference>
<feature type="domain" description="Peptidase M24" evidence="1">
    <location>
        <begin position="177"/>
        <end position="382"/>
    </location>
</feature>
<dbReference type="PANTHER" id="PTHR46112:SF2">
    <property type="entry name" value="XAA-PRO AMINOPEPTIDASE P-RELATED"/>
    <property type="match status" value="1"/>
</dbReference>
<sequence length="399" mass="43377">MPGFLNRRRATRLMQEQGLDALVLAQPESIVYATGAFPGVATYWRRAGAAFVLVPSDETAPLTAIVGDLQAKAFATQSGIADVRSHRIWVETDSYPTPDPTKPVRSPRPAQYDLSNSLDLLRDVLGERGLLDARIGLELGFIPAADYRTFGTIPVSWQDCTRLVERLRAIKAPLEIEHLRHAAEYASAGFTHLTQSIEVGMDATKMAEIWRRGAFAEAERLGHPAPQSAWSYIAVAGDGFAPGGAARDGDLVKIDVGCVVSGYSSDGGRTVVLGNPHPDAVRIDDALRRAFDIGFSMLEPGTPLAEIYRATAACMWDLGFETYGRGHFGHGVGASIWSEEWPFISAESDAVLEPDMVLAFETPWYIDGLGGFLIEDQVLITETGCEVMAPLPRDLMRVS</sequence>
<dbReference type="EMBL" id="JACRAF010000031">
    <property type="protein sequence ID" value="MBI4922425.1"/>
    <property type="molecule type" value="Genomic_DNA"/>
</dbReference>
<dbReference type="InterPro" id="IPR001714">
    <property type="entry name" value="Pept_M24_MAP"/>
</dbReference>
<dbReference type="Pfam" id="PF01321">
    <property type="entry name" value="Creatinase_N"/>
    <property type="match status" value="1"/>
</dbReference>
<evidence type="ECO:0000313" key="4">
    <source>
        <dbReference type="Proteomes" id="UP000782610"/>
    </source>
</evidence>
<dbReference type="GO" id="GO:0004177">
    <property type="term" value="F:aminopeptidase activity"/>
    <property type="evidence" value="ECO:0007669"/>
    <property type="project" value="UniProtKB-KW"/>
</dbReference>
<dbReference type="InterPro" id="IPR000587">
    <property type="entry name" value="Creatinase_N"/>
</dbReference>
<keyword evidence="3" id="KW-0378">Hydrolase</keyword>
<dbReference type="SUPFAM" id="SSF53092">
    <property type="entry name" value="Creatinase/prolidase N-terminal domain"/>
    <property type="match status" value="1"/>
</dbReference>
<proteinExistence type="predicted"/>
<evidence type="ECO:0000313" key="3">
    <source>
        <dbReference type="EMBL" id="MBI4922425.1"/>
    </source>
</evidence>
<dbReference type="GO" id="GO:0008235">
    <property type="term" value="F:metalloexopeptidase activity"/>
    <property type="evidence" value="ECO:0007669"/>
    <property type="project" value="UniProtKB-ARBA"/>
</dbReference>
<evidence type="ECO:0000259" key="1">
    <source>
        <dbReference type="Pfam" id="PF00557"/>
    </source>
</evidence>
<keyword evidence="3" id="KW-0645">Protease</keyword>
<accession>A0A933L3Q4</accession>
<dbReference type="PANTHER" id="PTHR46112">
    <property type="entry name" value="AMINOPEPTIDASE"/>
    <property type="match status" value="1"/>
</dbReference>